<evidence type="ECO:0000259" key="1">
    <source>
        <dbReference type="SMART" id="SM01321"/>
    </source>
</evidence>
<accession>A0A0G1F4G9</accession>
<dbReference type="PANTHER" id="PTHR34322:SF2">
    <property type="entry name" value="TRANSPOSASE IS200-LIKE DOMAIN-CONTAINING PROTEIN"/>
    <property type="match status" value="1"/>
</dbReference>
<dbReference type="InterPro" id="IPR002686">
    <property type="entry name" value="Transposase_17"/>
</dbReference>
<reference evidence="2 3" key="1">
    <citation type="journal article" date="2015" name="Nature">
        <title>rRNA introns, odd ribosomes, and small enigmatic genomes across a large radiation of phyla.</title>
        <authorList>
            <person name="Brown C.T."/>
            <person name="Hug L.A."/>
            <person name="Thomas B.C."/>
            <person name="Sharon I."/>
            <person name="Castelle C.J."/>
            <person name="Singh A."/>
            <person name="Wilkins M.J."/>
            <person name="Williams K.H."/>
            <person name="Banfield J.F."/>
        </authorList>
    </citation>
    <scope>NUCLEOTIDE SEQUENCE [LARGE SCALE GENOMIC DNA]</scope>
</reference>
<proteinExistence type="predicted"/>
<organism evidence="2 3">
    <name type="scientific">Candidatus Woesebacteria bacterium GW2011_GWA1_43_12</name>
    <dbReference type="NCBI Taxonomy" id="1618557"/>
    <lineage>
        <taxon>Bacteria</taxon>
        <taxon>Candidatus Woeseibacteriota</taxon>
    </lineage>
</organism>
<dbReference type="AlphaFoldDB" id="A0A0G1F4G9"/>
<feature type="domain" description="Transposase IS200-like" evidence="1">
    <location>
        <begin position="16"/>
        <end position="154"/>
    </location>
</feature>
<comment type="caution">
    <text evidence="2">The sequence shown here is derived from an EMBL/GenBank/DDBJ whole genome shotgun (WGS) entry which is preliminary data.</text>
</comment>
<dbReference type="PATRIC" id="fig|1618557.3.peg.752"/>
<dbReference type="PANTHER" id="PTHR34322">
    <property type="entry name" value="TRANSPOSASE, Y1_TNP DOMAIN-CONTAINING"/>
    <property type="match status" value="1"/>
</dbReference>
<sequence>MYAKNMPSRNRIKSYVENGYYHLYNRGVDKRTIFQDKNDCIVFLSLLKQYLSPKEELKNFVGFNLRLNRLMRTNMYGEIELLSFALMPNHFHLLIKQIEKNGIAKFMIRLCTSYSMYFNKKYERIGHLFQDRYKGALVLDDSYLLHLSRYIHLNPKKTIKGKINFQEFTSYPYYLGLKKASWLKPDFVLEYFSNKEIGNYNGSYKKFVEEYKEGFTSEEVLGDLALDIGEED</sequence>
<dbReference type="GO" id="GO:0003677">
    <property type="term" value="F:DNA binding"/>
    <property type="evidence" value="ECO:0007669"/>
    <property type="project" value="InterPro"/>
</dbReference>
<dbReference type="Pfam" id="PF01797">
    <property type="entry name" value="Y1_Tnp"/>
    <property type="match status" value="1"/>
</dbReference>
<dbReference type="InterPro" id="IPR036515">
    <property type="entry name" value="Transposase_17_sf"/>
</dbReference>
<gene>
    <name evidence="2" type="ORF">UV66_C0009G0010</name>
</gene>
<evidence type="ECO:0000313" key="2">
    <source>
        <dbReference type="EMBL" id="KKS90081.1"/>
    </source>
</evidence>
<dbReference type="EMBL" id="LCFI01000009">
    <property type="protein sequence ID" value="KKS90081.1"/>
    <property type="molecule type" value="Genomic_DNA"/>
</dbReference>
<evidence type="ECO:0000313" key="3">
    <source>
        <dbReference type="Proteomes" id="UP000034669"/>
    </source>
</evidence>
<protein>
    <submittedName>
        <fullName evidence="2">Transposase IS200-family protein</fullName>
    </submittedName>
</protein>
<dbReference type="GO" id="GO:0004803">
    <property type="term" value="F:transposase activity"/>
    <property type="evidence" value="ECO:0007669"/>
    <property type="project" value="InterPro"/>
</dbReference>
<name>A0A0G1F4G9_9BACT</name>
<dbReference type="SMART" id="SM01321">
    <property type="entry name" value="Y1_Tnp"/>
    <property type="match status" value="1"/>
</dbReference>
<dbReference type="SUPFAM" id="SSF143422">
    <property type="entry name" value="Transposase IS200-like"/>
    <property type="match status" value="1"/>
</dbReference>
<dbReference type="Proteomes" id="UP000034669">
    <property type="component" value="Unassembled WGS sequence"/>
</dbReference>
<dbReference type="GO" id="GO:0006313">
    <property type="term" value="P:DNA transposition"/>
    <property type="evidence" value="ECO:0007669"/>
    <property type="project" value="InterPro"/>
</dbReference>
<dbReference type="Gene3D" id="3.30.70.1290">
    <property type="entry name" value="Transposase IS200-like"/>
    <property type="match status" value="1"/>
</dbReference>